<dbReference type="GO" id="GO:0016020">
    <property type="term" value="C:membrane"/>
    <property type="evidence" value="ECO:0007669"/>
    <property type="project" value="UniProtKB-SubCell"/>
</dbReference>
<dbReference type="InterPro" id="IPR013568">
    <property type="entry name" value="SEFIR_dom"/>
</dbReference>
<dbReference type="STRING" id="502025.Hoch_1036"/>
<keyword evidence="11" id="KW-1185">Reference proteome</keyword>
<dbReference type="Pfam" id="PF08357">
    <property type="entry name" value="SEFIR"/>
    <property type="match status" value="1"/>
</dbReference>
<protein>
    <submittedName>
        <fullName evidence="10">SEFIR domain protein</fullName>
    </submittedName>
</protein>
<evidence type="ECO:0000256" key="6">
    <source>
        <dbReference type="ARBA" id="ARBA00023170"/>
    </source>
</evidence>
<gene>
    <name evidence="10" type="ordered locus">Hoch_1036</name>
</gene>
<dbReference type="InterPro" id="IPR049052">
    <property type="entry name" value="nSTAND1"/>
</dbReference>
<reference evidence="10 11" key="1">
    <citation type="journal article" date="2010" name="Stand. Genomic Sci.">
        <title>Complete genome sequence of Haliangium ochraceum type strain (SMP-2).</title>
        <authorList>
            <consortium name="US DOE Joint Genome Institute (JGI-PGF)"/>
            <person name="Ivanova N."/>
            <person name="Daum C."/>
            <person name="Lang E."/>
            <person name="Abt B."/>
            <person name="Kopitz M."/>
            <person name="Saunders E."/>
            <person name="Lapidus A."/>
            <person name="Lucas S."/>
            <person name="Glavina Del Rio T."/>
            <person name="Nolan M."/>
            <person name="Tice H."/>
            <person name="Copeland A."/>
            <person name="Cheng J.F."/>
            <person name="Chen F."/>
            <person name="Bruce D."/>
            <person name="Goodwin L."/>
            <person name="Pitluck S."/>
            <person name="Mavromatis K."/>
            <person name="Pati A."/>
            <person name="Mikhailova N."/>
            <person name="Chen A."/>
            <person name="Palaniappan K."/>
            <person name="Land M."/>
            <person name="Hauser L."/>
            <person name="Chang Y.J."/>
            <person name="Jeffries C.D."/>
            <person name="Detter J.C."/>
            <person name="Brettin T."/>
            <person name="Rohde M."/>
            <person name="Goker M."/>
            <person name="Bristow J."/>
            <person name="Markowitz V."/>
            <person name="Eisen J.A."/>
            <person name="Hugenholtz P."/>
            <person name="Kyrpides N.C."/>
            <person name="Klenk H.P."/>
        </authorList>
    </citation>
    <scope>NUCLEOTIDE SEQUENCE [LARGE SCALE GENOMIC DNA]</scope>
    <source>
        <strain evidence="11">DSM 14365 / CIP 107738 / JCM 11303 / AJ 13395 / SMP-2</strain>
    </source>
</reference>
<sequence length="527" mass="58956">MIPTMPQSEPEKASASAPRVFLSYSHDSPEHRDRVLDLAQRLRREGIDAWLDRFTPHPPEGWPRWMQRQLEQADHVLVVCTETFCLRFNGHEEPDRGLGATWEGFLATQVLYESGTRNDKLIPVLMEGARQSDIPLALRAYTHYRVPGGYDQLYRQITQQPEVVPANLGEVREMPQQQTRAADAIHARGTEPGAVPEMSPLSEGVAETPGGPISPFLPGVIAKRAEDFFGRQRALDEITHSIHHRQPIQILGEARMGKSSLLAHVARTLVPGDMQVAEVHARGRSGWSPRELILAMADALGQRAVVDSVLRAAPATVDEAPAAVNALQFLLPCALLLDDADAIADAGHHFDRAFLDECRALTQSRRLLWISASRRDLQSCFRETGLSSELLNNSRRVVIGQLDKKETEQLLGVLGASMDERCYRQAGGWPDGLQWLGDRLWRDGERASTDDDFANAMEQTFRSWWKLRTQAEHALLRRLVLPTPITGLSDSERRRARKLVSRGLLCERDGAFALLGAAWANWVRDVE</sequence>
<evidence type="ECO:0000256" key="1">
    <source>
        <dbReference type="ARBA" id="ARBA00004479"/>
    </source>
</evidence>
<keyword evidence="5" id="KW-0472">Membrane</keyword>
<feature type="region of interest" description="Disordered" evidence="8">
    <location>
        <begin position="190"/>
        <end position="212"/>
    </location>
</feature>
<comment type="subcellular location">
    <subcellularLocation>
        <location evidence="1">Membrane</location>
        <topology evidence="1">Single-pass type I membrane protein</topology>
    </subcellularLocation>
</comment>
<dbReference type="EMBL" id="CP001804">
    <property type="protein sequence ID" value="ACY13631.1"/>
    <property type="molecule type" value="Genomic_DNA"/>
</dbReference>
<dbReference type="InterPro" id="IPR039465">
    <property type="entry name" value="IL-17_rcpt-like"/>
</dbReference>
<name>D0LQS1_HALO1</name>
<keyword evidence="3" id="KW-0732">Signal</keyword>
<dbReference type="GO" id="GO:0030368">
    <property type="term" value="F:interleukin-17 receptor activity"/>
    <property type="evidence" value="ECO:0007669"/>
    <property type="project" value="InterPro"/>
</dbReference>
<dbReference type="AlphaFoldDB" id="D0LQS1"/>
<feature type="domain" description="SEFIR" evidence="9">
    <location>
        <begin position="17"/>
        <end position="155"/>
    </location>
</feature>
<dbReference type="PANTHER" id="PTHR15583">
    <property type="entry name" value="INTERLEUKIN-17 RECEPTOR"/>
    <property type="match status" value="1"/>
</dbReference>
<keyword evidence="4" id="KW-1133">Transmembrane helix</keyword>
<evidence type="ECO:0000256" key="8">
    <source>
        <dbReference type="SAM" id="MobiDB-lite"/>
    </source>
</evidence>
<dbReference type="PROSITE" id="PS51534">
    <property type="entry name" value="SEFIR"/>
    <property type="match status" value="1"/>
</dbReference>
<proteinExistence type="predicted"/>
<dbReference type="Gene3D" id="3.40.50.11530">
    <property type="match status" value="1"/>
</dbReference>
<evidence type="ECO:0000313" key="11">
    <source>
        <dbReference type="Proteomes" id="UP000001880"/>
    </source>
</evidence>
<dbReference type="InterPro" id="IPR035897">
    <property type="entry name" value="Toll_tir_struct_dom_sf"/>
</dbReference>
<dbReference type="SUPFAM" id="SSF52200">
    <property type="entry name" value="Toll/Interleukin receptor TIR domain"/>
    <property type="match status" value="1"/>
</dbReference>
<evidence type="ECO:0000256" key="3">
    <source>
        <dbReference type="ARBA" id="ARBA00022729"/>
    </source>
</evidence>
<evidence type="ECO:0000259" key="9">
    <source>
        <dbReference type="PROSITE" id="PS51534"/>
    </source>
</evidence>
<evidence type="ECO:0000256" key="7">
    <source>
        <dbReference type="ARBA" id="ARBA00023180"/>
    </source>
</evidence>
<dbReference type="eggNOG" id="COG1672">
    <property type="taxonomic scope" value="Bacteria"/>
</dbReference>
<dbReference type="HOGENOM" id="CLU_516559_0_0_7"/>
<organism evidence="10 11">
    <name type="scientific">Haliangium ochraceum (strain DSM 14365 / JCM 11303 / SMP-2)</name>
    <dbReference type="NCBI Taxonomy" id="502025"/>
    <lineage>
        <taxon>Bacteria</taxon>
        <taxon>Pseudomonadati</taxon>
        <taxon>Myxococcota</taxon>
        <taxon>Polyangia</taxon>
        <taxon>Haliangiales</taxon>
        <taxon>Kofleriaceae</taxon>
        <taxon>Haliangium</taxon>
    </lineage>
</organism>
<dbReference type="KEGG" id="hoh:Hoch_1036"/>
<accession>D0LQS1</accession>
<evidence type="ECO:0000313" key="10">
    <source>
        <dbReference type="EMBL" id="ACY13631.1"/>
    </source>
</evidence>
<evidence type="ECO:0000256" key="2">
    <source>
        <dbReference type="ARBA" id="ARBA00022692"/>
    </source>
</evidence>
<dbReference type="Gene3D" id="3.40.50.300">
    <property type="entry name" value="P-loop containing nucleotide triphosphate hydrolases"/>
    <property type="match status" value="1"/>
</dbReference>
<dbReference type="SUPFAM" id="SSF52540">
    <property type="entry name" value="P-loop containing nucleoside triphosphate hydrolases"/>
    <property type="match status" value="1"/>
</dbReference>
<dbReference type="PANTHER" id="PTHR15583:SF7">
    <property type="entry name" value="INTERLEUKIN CYTOKINE RECEPTOR-RELATED PROTEIN 2"/>
    <property type="match status" value="1"/>
</dbReference>
<evidence type="ECO:0000256" key="4">
    <source>
        <dbReference type="ARBA" id="ARBA00022989"/>
    </source>
</evidence>
<dbReference type="InterPro" id="IPR027417">
    <property type="entry name" value="P-loop_NTPase"/>
</dbReference>
<keyword evidence="6" id="KW-0675">Receptor</keyword>
<evidence type="ECO:0000256" key="5">
    <source>
        <dbReference type="ARBA" id="ARBA00023136"/>
    </source>
</evidence>
<dbReference type="Pfam" id="PF20703">
    <property type="entry name" value="nSTAND1"/>
    <property type="match status" value="1"/>
</dbReference>
<keyword evidence="7" id="KW-0325">Glycoprotein</keyword>
<keyword evidence="2" id="KW-0812">Transmembrane</keyword>
<dbReference type="Proteomes" id="UP000001880">
    <property type="component" value="Chromosome"/>
</dbReference>